<gene>
    <name evidence="3" type="ORF">PVAP13_8KG139600</name>
</gene>
<keyword evidence="4" id="KW-1185">Reference proteome</keyword>
<dbReference type="Proteomes" id="UP000823388">
    <property type="component" value="Chromosome 8K"/>
</dbReference>
<feature type="region of interest" description="Disordered" evidence="1">
    <location>
        <begin position="25"/>
        <end position="54"/>
    </location>
</feature>
<dbReference type="InterPro" id="IPR007493">
    <property type="entry name" value="DUF538"/>
</dbReference>
<dbReference type="InterPro" id="IPR036758">
    <property type="entry name" value="At5g01610-like"/>
</dbReference>
<dbReference type="AlphaFoldDB" id="A0A8T0PQ32"/>
<name>A0A8T0PQ32_PANVG</name>
<accession>A0A8T0PQ32</accession>
<dbReference type="PANTHER" id="PTHR31676:SF175">
    <property type="match status" value="1"/>
</dbReference>
<comment type="caution">
    <text evidence="3">The sequence shown here is derived from an EMBL/GenBank/DDBJ whole genome shotgun (WGS) entry which is preliminary data.</text>
</comment>
<evidence type="ECO:0000313" key="3">
    <source>
        <dbReference type="EMBL" id="KAG2561106.1"/>
    </source>
</evidence>
<dbReference type="SUPFAM" id="SSF141562">
    <property type="entry name" value="At5g01610-like"/>
    <property type="match status" value="1"/>
</dbReference>
<feature type="compositionally biased region" description="Pro residues" evidence="1">
    <location>
        <begin position="34"/>
        <end position="50"/>
    </location>
</feature>
<protein>
    <submittedName>
        <fullName evidence="3">Uncharacterized protein</fullName>
    </submittedName>
</protein>
<feature type="signal peptide" evidence="2">
    <location>
        <begin position="1"/>
        <end position="20"/>
    </location>
</feature>
<proteinExistence type="predicted"/>
<evidence type="ECO:0000313" key="4">
    <source>
        <dbReference type="Proteomes" id="UP000823388"/>
    </source>
</evidence>
<evidence type="ECO:0000256" key="2">
    <source>
        <dbReference type="SAM" id="SignalP"/>
    </source>
</evidence>
<reference evidence="3" key="1">
    <citation type="submission" date="2020-05" db="EMBL/GenBank/DDBJ databases">
        <title>WGS assembly of Panicum virgatum.</title>
        <authorList>
            <person name="Lovell J.T."/>
            <person name="Jenkins J."/>
            <person name="Shu S."/>
            <person name="Juenger T.E."/>
            <person name="Schmutz J."/>
        </authorList>
    </citation>
    <scope>NUCLEOTIDE SEQUENCE</scope>
    <source>
        <strain evidence="3">AP13</strain>
    </source>
</reference>
<dbReference type="Gene3D" id="2.30.240.10">
    <property type="entry name" value="At5g01610-like"/>
    <property type="match status" value="1"/>
</dbReference>
<feature type="chain" id="PRO_5035751513" evidence="2">
    <location>
        <begin position="21"/>
        <end position="169"/>
    </location>
</feature>
<keyword evidence="2" id="KW-0732">Signal</keyword>
<organism evidence="3 4">
    <name type="scientific">Panicum virgatum</name>
    <name type="common">Blackwell switchgrass</name>
    <dbReference type="NCBI Taxonomy" id="38727"/>
    <lineage>
        <taxon>Eukaryota</taxon>
        <taxon>Viridiplantae</taxon>
        <taxon>Streptophyta</taxon>
        <taxon>Embryophyta</taxon>
        <taxon>Tracheophyta</taxon>
        <taxon>Spermatophyta</taxon>
        <taxon>Magnoliopsida</taxon>
        <taxon>Liliopsida</taxon>
        <taxon>Poales</taxon>
        <taxon>Poaceae</taxon>
        <taxon>PACMAD clade</taxon>
        <taxon>Panicoideae</taxon>
        <taxon>Panicodae</taxon>
        <taxon>Paniceae</taxon>
        <taxon>Panicinae</taxon>
        <taxon>Panicum</taxon>
        <taxon>Panicum sect. Hiantes</taxon>
    </lineage>
</organism>
<dbReference type="PANTHER" id="PTHR31676">
    <property type="entry name" value="T31J12.3 PROTEIN-RELATED"/>
    <property type="match status" value="1"/>
</dbReference>
<dbReference type="EMBL" id="CM029051">
    <property type="protein sequence ID" value="KAG2561106.1"/>
    <property type="molecule type" value="Genomic_DNA"/>
</dbReference>
<sequence length="169" mass="18146">MAKHNLHLLLPLLFVPTIVASPSIASGTSLTSPPTTPPTAAPPMAAPPPANSSTQTAYDMLEQYNLTRGVLPEGVTGYVLRPDGSFEVYLQGDCNIHAANMQIKYSSRIAGNIQVQSIRGLEGVKVEMMLVWISVTQVTRTDDQLNFFAGPISKSFPIGNFAKSPKCDT</sequence>
<evidence type="ECO:0000256" key="1">
    <source>
        <dbReference type="SAM" id="MobiDB-lite"/>
    </source>
</evidence>
<dbReference type="Pfam" id="PF04398">
    <property type="entry name" value="DUF538"/>
    <property type="match status" value="1"/>
</dbReference>